<dbReference type="InterPro" id="IPR001680">
    <property type="entry name" value="WD40_rpt"/>
</dbReference>
<dbReference type="InterPro" id="IPR011044">
    <property type="entry name" value="Quino_amine_DH_bsu"/>
</dbReference>
<dbReference type="GO" id="GO:0002088">
    <property type="term" value="P:lens development in camera-type eye"/>
    <property type="evidence" value="ECO:0007669"/>
    <property type="project" value="Ensembl"/>
</dbReference>
<dbReference type="Gene3D" id="2.130.10.10">
    <property type="entry name" value="YVTN repeat-like/Quinoprotein amine dehydrogenase"/>
    <property type="match status" value="3"/>
</dbReference>
<proteinExistence type="predicted"/>
<dbReference type="SMART" id="SM00320">
    <property type="entry name" value="WD40"/>
    <property type="match status" value="4"/>
</dbReference>
<dbReference type="Pfam" id="PF00400">
    <property type="entry name" value="WD40"/>
    <property type="match status" value="1"/>
</dbReference>
<reference evidence="1" key="3">
    <citation type="submission" date="2025-08" db="UniProtKB">
        <authorList>
            <consortium name="Ensembl"/>
        </authorList>
    </citation>
    <scope>IDENTIFICATION</scope>
</reference>
<evidence type="ECO:0000313" key="1">
    <source>
        <dbReference type="Ensembl" id="ENSAMXP00000046946.1"/>
    </source>
</evidence>
<protein>
    <submittedName>
        <fullName evidence="1">WD repeat containing, antisense to TP73</fullName>
    </submittedName>
</protein>
<dbReference type="InParanoid" id="A0A3B1JZ03"/>
<reference evidence="1" key="4">
    <citation type="submission" date="2025-09" db="UniProtKB">
        <authorList>
            <consortium name="Ensembl"/>
        </authorList>
    </citation>
    <scope>IDENTIFICATION</scope>
</reference>
<dbReference type="GO" id="GO:0005815">
    <property type="term" value="C:microtubule organizing center"/>
    <property type="evidence" value="ECO:0007669"/>
    <property type="project" value="TreeGrafter"/>
</dbReference>
<dbReference type="Ensembl" id="ENSAMXT00000052343.1">
    <property type="protein sequence ID" value="ENSAMXP00000046946.1"/>
    <property type="gene ID" value="ENSAMXG00000013970.2"/>
</dbReference>
<accession>A0A3B1JZ03</accession>
<keyword evidence="2" id="KW-1185">Reference proteome</keyword>
<dbReference type="AlphaFoldDB" id="A0A3B1JZ03"/>
<reference evidence="2" key="1">
    <citation type="submission" date="2013-03" db="EMBL/GenBank/DDBJ databases">
        <authorList>
            <person name="Jeffery W."/>
            <person name="Warren W."/>
            <person name="Wilson R.K."/>
        </authorList>
    </citation>
    <scope>NUCLEOTIDE SEQUENCE</scope>
    <source>
        <strain evidence="2">female</strain>
    </source>
</reference>
<name>A0A3B1JZ03_ASTMX</name>
<organism evidence="1 2">
    <name type="scientific">Astyanax mexicanus</name>
    <name type="common">Blind cave fish</name>
    <name type="synonym">Astyanax fasciatus mexicanus</name>
    <dbReference type="NCBI Taxonomy" id="7994"/>
    <lineage>
        <taxon>Eukaryota</taxon>
        <taxon>Metazoa</taxon>
        <taxon>Chordata</taxon>
        <taxon>Craniata</taxon>
        <taxon>Vertebrata</taxon>
        <taxon>Euteleostomi</taxon>
        <taxon>Actinopterygii</taxon>
        <taxon>Neopterygii</taxon>
        <taxon>Teleostei</taxon>
        <taxon>Ostariophysi</taxon>
        <taxon>Characiformes</taxon>
        <taxon>Characoidei</taxon>
        <taxon>Acestrorhamphidae</taxon>
        <taxon>Acestrorhamphinae</taxon>
        <taxon>Astyanax</taxon>
    </lineage>
</organism>
<dbReference type="SUPFAM" id="SSF50969">
    <property type="entry name" value="YVTN repeat-like/Quinoprotein amine dehydrogenase"/>
    <property type="match status" value="1"/>
</dbReference>
<dbReference type="InterPro" id="IPR015943">
    <property type="entry name" value="WD40/YVTN_repeat-like_dom_sf"/>
</dbReference>
<dbReference type="Proteomes" id="UP000018467">
    <property type="component" value="Unassembled WGS sequence"/>
</dbReference>
<reference evidence="2" key="2">
    <citation type="journal article" date="2014" name="Nat. Commun.">
        <title>The cavefish genome reveals candidate genes for eye loss.</title>
        <authorList>
            <person name="McGaugh S.E."/>
            <person name="Gross J.B."/>
            <person name="Aken B."/>
            <person name="Blin M."/>
            <person name="Borowsky R."/>
            <person name="Chalopin D."/>
            <person name="Hinaux H."/>
            <person name="Jeffery W.R."/>
            <person name="Keene A."/>
            <person name="Ma L."/>
            <person name="Minx P."/>
            <person name="Murphy D."/>
            <person name="O'Quin K.E."/>
            <person name="Retaux S."/>
            <person name="Rohner N."/>
            <person name="Searle S.M."/>
            <person name="Stahl B.A."/>
            <person name="Tabin C."/>
            <person name="Volff J.N."/>
            <person name="Yoshizawa M."/>
            <person name="Warren W.C."/>
        </authorList>
    </citation>
    <scope>NUCLEOTIDE SEQUENCE [LARGE SCALE GENOMIC DNA]</scope>
    <source>
        <strain evidence="2">female</strain>
    </source>
</reference>
<dbReference type="PANTHER" id="PTHR16220">
    <property type="entry name" value="WD REPEAT PROTEIN 8-RELATED"/>
    <property type="match status" value="1"/>
</dbReference>
<dbReference type="GO" id="GO:0010842">
    <property type="term" value="P:retina layer formation"/>
    <property type="evidence" value="ECO:0007669"/>
    <property type="project" value="Ensembl"/>
</dbReference>
<evidence type="ECO:0000313" key="2">
    <source>
        <dbReference type="Proteomes" id="UP000018467"/>
    </source>
</evidence>
<sequence>MLNNEYGKDDTFFFIYQQDICKDKQCFGMNFSEVFKQSNQLCKISPDGKYLATCVQYRLVVRDVNTLQILQLFTCLDQVAHMEWSSDSLFILCAMYKRGLVQVWSLEQPEWHCKIDEGSIGLVSSRWSPDGRHILNTTEFHLRVTVWSLCNKSVSYIKYPKACQKGMDFSADGRYMALVERRDCKDFISIFVCDDWHLLRHFETETQDLSGVEWSPNGCVLAAWDSCLEYKMLLYSLDGRLLSTYSAYEWSLGIKSVAWSPSSQFLAIGSYDEKVRILNHITWKKLIEFEHPATITSSKAVVYKEVEKKPVIGTEDLSVHQIAMGSSLFNTKSNYEITSLPVQVPVVKPDTDRANPKIGISAIAFSADNRYLATKNDNMPQSLWVWDMQRLGLQAVLEQTAPVRCFVWDPCRPRLALCTGNNKIYMWSPAGCISVKVQVEGSFQVQSIMWHGSGDSLVLLGKDQLCLCYLATDEEK</sequence>
<dbReference type="GeneTree" id="ENSGT00390000003623"/>
<dbReference type="Bgee" id="ENSAMXG00000013970">
    <property type="expression patterns" value="Expressed in muscle tissue and 14 other cell types or tissues"/>
</dbReference>
<dbReference type="InterPro" id="IPR052778">
    <property type="entry name" value="Centrosome-WD_assoc"/>
</dbReference>
<dbReference type="GO" id="GO:1990811">
    <property type="term" value="C:MWP complex"/>
    <property type="evidence" value="ECO:0007669"/>
    <property type="project" value="TreeGrafter"/>
</dbReference>
<dbReference type="STRING" id="7994.ENSAMXP00000046946"/>
<dbReference type="PANTHER" id="PTHR16220:SF0">
    <property type="entry name" value="WD REPEAT-CONTAINING PROTEIN WRAP73"/>
    <property type="match status" value="1"/>
</dbReference>
<dbReference type="FunCoup" id="A0A3B1JZ03">
    <property type="interactions" value="805"/>
</dbReference>